<evidence type="ECO:0000313" key="3">
    <source>
        <dbReference type="Proteomes" id="UP000319094"/>
    </source>
</evidence>
<keyword evidence="1" id="KW-0812">Transmembrane</keyword>
<reference evidence="2 3" key="1">
    <citation type="submission" date="2019-06" db="EMBL/GenBank/DDBJ databases">
        <title>Sequencing the genomes of 1000 actinobacteria strains.</title>
        <authorList>
            <person name="Klenk H.-P."/>
        </authorList>
    </citation>
    <scope>NUCLEOTIDE SEQUENCE [LARGE SCALE GENOMIC DNA]</scope>
    <source>
        <strain evidence="2 3">DSM 8803</strain>
    </source>
</reference>
<keyword evidence="3" id="KW-1185">Reference proteome</keyword>
<keyword evidence="1" id="KW-0472">Membrane</keyword>
<dbReference type="Proteomes" id="UP000319094">
    <property type="component" value="Unassembled WGS sequence"/>
</dbReference>
<evidence type="ECO:0000256" key="1">
    <source>
        <dbReference type="SAM" id="Phobius"/>
    </source>
</evidence>
<comment type="caution">
    <text evidence="2">The sequence shown here is derived from an EMBL/GenBank/DDBJ whole genome shotgun (WGS) entry which is preliminary data.</text>
</comment>
<sequence>MSNNTLTDSRATETAKPVAWSSRIDVHHLAGDISADQRPAQPGAEKQGSSKIEREIIWAVVVLYAGLIACFAGLHLFGLTLG</sequence>
<gene>
    <name evidence="2" type="ORF">FB468_1626</name>
</gene>
<organism evidence="2 3">
    <name type="scientific">Leucobacter komagatae</name>
    <dbReference type="NCBI Taxonomy" id="55969"/>
    <lineage>
        <taxon>Bacteria</taxon>
        <taxon>Bacillati</taxon>
        <taxon>Actinomycetota</taxon>
        <taxon>Actinomycetes</taxon>
        <taxon>Micrococcales</taxon>
        <taxon>Microbacteriaceae</taxon>
        <taxon>Leucobacter</taxon>
    </lineage>
</organism>
<feature type="transmembrane region" description="Helical" evidence="1">
    <location>
        <begin position="56"/>
        <end position="77"/>
    </location>
</feature>
<protein>
    <submittedName>
        <fullName evidence="2">Uncharacterized protein</fullName>
    </submittedName>
</protein>
<dbReference type="RefSeq" id="WP_141886893.1">
    <property type="nucleotide sequence ID" value="NZ_BAAAUY010000017.1"/>
</dbReference>
<keyword evidence="1" id="KW-1133">Transmembrane helix</keyword>
<proteinExistence type="predicted"/>
<evidence type="ECO:0000313" key="2">
    <source>
        <dbReference type="EMBL" id="TQL43600.1"/>
    </source>
</evidence>
<accession>A0A542Y672</accession>
<name>A0A542Y672_9MICO</name>
<dbReference type="OrthoDB" id="4990921at2"/>
<dbReference type="EMBL" id="VFON01000001">
    <property type="protein sequence ID" value="TQL43600.1"/>
    <property type="molecule type" value="Genomic_DNA"/>
</dbReference>
<dbReference type="AlphaFoldDB" id="A0A542Y672"/>